<dbReference type="Proteomes" id="UP001589898">
    <property type="component" value="Unassembled WGS sequence"/>
</dbReference>
<keyword evidence="4" id="KW-1185">Reference proteome</keyword>
<keyword evidence="1" id="KW-0175">Coiled coil</keyword>
<dbReference type="EMBL" id="JBHLTF010000027">
    <property type="protein sequence ID" value="MFC0717450.1"/>
    <property type="molecule type" value="Genomic_DNA"/>
</dbReference>
<dbReference type="RefSeq" id="WP_189498222.1">
    <property type="nucleotide sequence ID" value="NZ_BMZT01000009.1"/>
</dbReference>
<name>A0ABV6SX63_9GAMM</name>
<evidence type="ECO:0000256" key="1">
    <source>
        <dbReference type="SAM" id="Coils"/>
    </source>
</evidence>
<feature type="chain" id="PRO_5046870154" evidence="2">
    <location>
        <begin position="26"/>
        <end position="280"/>
    </location>
</feature>
<reference evidence="3 4" key="1">
    <citation type="submission" date="2024-09" db="EMBL/GenBank/DDBJ databases">
        <authorList>
            <person name="Sun Q."/>
            <person name="Mori K."/>
        </authorList>
    </citation>
    <scope>NUCLEOTIDE SEQUENCE [LARGE SCALE GENOMIC DNA]</scope>
    <source>
        <strain evidence="3 4">KCTC 52403</strain>
    </source>
</reference>
<comment type="caution">
    <text evidence="3">The sequence shown here is derived from an EMBL/GenBank/DDBJ whole genome shotgun (WGS) entry which is preliminary data.</text>
</comment>
<evidence type="ECO:0000313" key="4">
    <source>
        <dbReference type="Proteomes" id="UP001589898"/>
    </source>
</evidence>
<evidence type="ECO:0000256" key="2">
    <source>
        <dbReference type="SAM" id="SignalP"/>
    </source>
</evidence>
<accession>A0ABV6SX63</accession>
<protein>
    <submittedName>
        <fullName evidence="3">Uncharacterized protein</fullName>
    </submittedName>
</protein>
<proteinExistence type="predicted"/>
<sequence length="280" mass="31650">MGSALRKWARAIVVVGIGSGSAAVAGQAAANGQTIFVDPEVVVTVETSKGVHAHISPPLVPVTFSGLWYIEPGSYTIRREARVDGRRYALIPWARRQPDEKIILEEKKDKAGCRSVVQHFAAIDMETQELQNRTWVFTRSDCDIGDRWDQRFWLARGYTGDDFLVREEPAALVAERKTEADRAARLAEALAQEENRERQREQEALLQLEAPAKRQIGATVCRKRGLIGFAGYTEQVSPDTGRIRVRIVRHFDASNGRFLRATPPEENVWDDPDNWYRCEF</sequence>
<feature type="coiled-coil region" evidence="1">
    <location>
        <begin position="176"/>
        <end position="204"/>
    </location>
</feature>
<feature type="signal peptide" evidence="2">
    <location>
        <begin position="1"/>
        <end position="25"/>
    </location>
</feature>
<gene>
    <name evidence="3" type="ORF">ACFFFU_06775</name>
</gene>
<organism evidence="3 4">
    <name type="scientific">Luteimonas padinae</name>
    <dbReference type="NCBI Taxonomy" id="1714359"/>
    <lineage>
        <taxon>Bacteria</taxon>
        <taxon>Pseudomonadati</taxon>
        <taxon>Pseudomonadota</taxon>
        <taxon>Gammaproteobacteria</taxon>
        <taxon>Lysobacterales</taxon>
        <taxon>Lysobacteraceae</taxon>
        <taxon>Luteimonas</taxon>
    </lineage>
</organism>
<keyword evidence="2" id="KW-0732">Signal</keyword>
<evidence type="ECO:0000313" key="3">
    <source>
        <dbReference type="EMBL" id="MFC0717450.1"/>
    </source>
</evidence>